<accession>A0AAV7TN83</accession>
<dbReference type="Proteomes" id="UP001066276">
    <property type="component" value="Chromosome 3_2"/>
</dbReference>
<feature type="region of interest" description="Disordered" evidence="1">
    <location>
        <begin position="41"/>
        <end position="89"/>
    </location>
</feature>
<keyword evidence="3" id="KW-1185">Reference proteome</keyword>
<gene>
    <name evidence="2" type="ORF">NDU88_002908</name>
</gene>
<feature type="compositionally biased region" description="Basic and acidic residues" evidence="1">
    <location>
        <begin position="41"/>
        <end position="63"/>
    </location>
</feature>
<organism evidence="2 3">
    <name type="scientific">Pleurodeles waltl</name>
    <name type="common">Iberian ribbed newt</name>
    <dbReference type="NCBI Taxonomy" id="8319"/>
    <lineage>
        <taxon>Eukaryota</taxon>
        <taxon>Metazoa</taxon>
        <taxon>Chordata</taxon>
        <taxon>Craniata</taxon>
        <taxon>Vertebrata</taxon>
        <taxon>Euteleostomi</taxon>
        <taxon>Amphibia</taxon>
        <taxon>Batrachia</taxon>
        <taxon>Caudata</taxon>
        <taxon>Salamandroidea</taxon>
        <taxon>Salamandridae</taxon>
        <taxon>Pleurodelinae</taxon>
        <taxon>Pleurodeles</taxon>
    </lineage>
</organism>
<reference evidence="2" key="1">
    <citation type="journal article" date="2022" name="bioRxiv">
        <title>Sequencing and chromosome-scale assembly of the giantPleurodeles waltlgenome.</title>
        <authorList>
            <person name="Brown T."/>
            <person name="Elewa A."/>
            <person name="Iarovenko S."/>
            <person name="Subramanian E."/>
            <person name="Araus A.J."/>
            <person name="Petzold A."/>
            <person name="Susuki M."/>
            <person name="Suzuki K.-i.T."/>
            <person name="Hayashi T."/>
            <person name="Toyoda A."/>
            <person name="Oliveira C."/>
            <person name="Osipova E."/>
            <person name="Leigh N.D."/>
            <person name="Simon A."/>
            <person name="Yun M.H."/>
        </authorList>
    </citation>
    <scope>NUCLEOTIDE SEQUENCE</scope>
    <source>
        <strain evidence="2">20211129_DDA</strain>
        <tissue evidence="2">Liver</tissue>
    </source>
</reference>
<name>A0AAV7TN83_PLEWA</name>
<proteinExistence type="predicted"/>
<evidence type="ECO:0000256" key="1">
    <source>
        <dbReference type="SAM" id="MobiDB-lite"/>
    </source>
</evidence>
<dbReference type="AlphaFoldDB" id="A0AAV7TN83"/>
<protein>
    <submittedName>
        <fullName evidence="2">Uncharacterized protein</fullName>
    </submittedName>
</protein>
<sequence>MSQDIILALVLSRHNKDPAMTNTATQTQGLTRREVTLPGHCEDRCAGREGGRKRPRGGPDRHIHGPLRSLATGESRAEQRDEERGSEVLEVARSRREPCLRLSGILAYRSISEQRR</sequence>
<dbReference type="EMBL" id="JANPWB010000006">
    <property type="protein sequence ID" value="KAJ1177656.1"/>
    <property type="molecule type" value="Genomic_DNA"/>
</dbReference>
<evidence type="ECO:0000313" key="2">
    <source>
        <dbReference type="EMBL" id="KAJ1177656.1"/>
    </source>
</evidence>
<feature type="compositionally biased region" description="Basic and acidic residues" evidence="1">
    <location>
        <begin position="75"/>
        <end position="89"/>
    </location>
</feature>
<evidence type="ECO:0000313" key="3">
    <source>
        <dbReference type="Proteomes" id="UP001066276"/>
    </source>
</evidence>
<comment type="caution">
    <text evidence="2">The sequence shown here is derived from an EMBL/GenBank/DDBJ whole genome shotgun (WGS) entry which is preliminary data.</text>
</comment>